<protein>
    <submittedName>
        <fullName evidence="4">D-alanyl-D-alanine carboxypeptidase/D-alanyl-D-alanine-endopeptidase</fullName>
        <ecNumber evidence="4">3.4.16.4</ecNumber>
    </submittedName>
</protein>
<dbReference type="Gene3D" id="3.50.80.20">
    <property type="entry name" value="D-Ala-D-Ala carboxypeptidase C, peptidase S13"/>
    <property type="match status" value="1"/>
</dbReference>
<keyword evidence="2 4" id="KW-0378">Hydrolase</keyword>
<dbReference type="RefSeq" id="WP_131854107.1">
    <property type="nucleotide sequence ID" value="NZ_SKFH01000049.1"/>
</dbReference>
<proteinExistence type="inferred from homology"/>
<keyword evidence="5" id="KW-1185">Reference proteome</keyword>
<feature type="region of interest" description="Disordered" evidence="3">
    <location>
        <begin position="207"/>
        <end position="229"/>
    </location>
</feature>
<dbReference type="Gene3D" id="3.40.710.10">
    <property type="entry name" value="DD-peptidase/beta-lactamase superfamily"/>
    <property type="match status" value="2"/>
</dbReference>
<dbReference type="SUPFAM" id="SSF56601">
    <property type="entry name" value="beta-lactamase/transpeptidase-like"/>
    <property type="match status" value="1"/>
</dbReference>
<evidence type="ECO:0000313" key="5">
    <source>
        <dbReference type="Proteomes" id="UP000295164"/>
    </source>
</evidence>
<dbReference type="NCBIfam" id="TIGR00666">
    <property type="entry name" value="PBP4"/>
    <property type="match status" value="1"/>
</dbReference>
<dbReference type="GO" id="GO:0000270">
    <property type="term" value="P:peptidoglycan metabolic process"/>
    <property type="evidence" value="ECO:0007669"/>
    <property type="project" value="TreeGrafter"/>
</dbReference>
<name>A0A4R4DSN7_9BACT</name>
<gene>
    <name evidence="4" type="primary">dacB</name>
    <name evidence="4" type="ORF">E0486_17290</name>
</gene>
<comment type="similarity">
    <text evidence="1">Belongs to the peptidase S13 family.</text>
</comment>
<dbReference type="OrthoDB" id="9802627at2"/>
<dbReference type="PANTHER" id="PTHR30023:SF0">
    <property type="entry name" value="PENICILLIN-SENSITIVE CARBOXYPEPTIDASE A"/>
    <property type="match status" value="1"/>
</dbReference>
<accession>A0A4R4DSN7</accession>
<evidence type="ECO:0000256" key="1">
    <source>
        <dbReference type="ARBA" id="ARBA00006096"/>
    </source>
</evidence>
<keyword evidence="4" id="KW-0121">Carboxypeptidase</keyword>
<dbReference type="PRINTS" id="PR00922">
    <property type="entry name" value="DADACBPTASE3"/>
</dbReference>
<dbReference type="AlphaFoldDB" id="A0A4R4DSN7"/>
<dbReference type="Proteomes" id="UP000295164">
    <property type="component" value="Unassembled WGS sequence"/>
</dbReference>
<keyword evidence="4" id="KW-0645">Protease</keyword>
<dbReference type="EMBL" id="SKFH01000049">
    <property type="protein sequence ID" value="TCZ65676.1"/>
    <property type="molecule type" value="Genomic_DNA"/>
</dbReference>
<feature type="compositionally biased region" description="Polar residues" evidence="3">
    <location>
        <begin position="215"/>
        <end position="229"/>
    </location>
</feature>
<sequence length="465" mass="51110">MKHFLFGMAFFATAVASAQTVESRLQRAWERFESDSQLRAGIASIYVADAQTGAVVFERNSRIGLAPASSQKVITAATAYDLLGKDFRYKTQLQYEGILRHDSLFGDLVITGSGDPSFGSWRFQQANPDSILTRMSKAVRAASIRWYNGRATNMRGWSEEAIPDGWIWQDIGQYYGAGAFVLNWHENQFDLYTQPGDRPGVPVEILRSEPDPGQPVSSQASTGAKGSGDNSYLYPSIGGGETFEAGMTLRGTLPPGGVYKVSGALPDPVSTFWNGFEKSLSSCGVQGFAINAPRRPSAAQSAQLIYVHQSPSLDSLIFWFLRKSLNLYGEAFIKTIAVRESGSAETKAGTDLLRTFWKVRGIDPVELRIKDGSGLSPENRVTTRAQGQVLQYARKQSWFPGFYLALPEYNGMKLKSGTIGGVKAYCGYHTSKAGVTYTVSFIVNNYNGSERELIQKMYAVLNELK</sequence>
<dbReference type="PANTHER" id="PTHR30023">
    <property type="entry name" value="D-ALANYL-D-ALANINE CARBOXYPEPTIDASE"/>
    <property type="match status" value="1"/>
</dbReference>
<evidence type="ECO:0000313" key="4">
    <source>
        <dbReference type="EMBL" id="TCZ65676.1"/>
    </source>
</evidence>
<dbReference type="InterPro" id="IPR000667">
    <property type="entry name" value="Peptidase_S13"/>
</dbReference>
<reference evidence="4 5" key="1">
    <citation type="submission" date="2019-03" db="EMBL/GenBank/DDBJ databases">
        <authorList>
            <person name="Kim M.K.M."/>
        </authorList>
    </citation>
    <scope>NUCLEOTIDE SEQUENCE [LARGE SCALE GENOMIC DNA]</scope>
    <source>
        <strain evidence="4 5">17J68-15</strain>
    </source>
</reference>
<dbReference type="InterPro" id="IPR012338">
    <property type="entry name" value="Beta-lactam/transpept-like"/>
</dbReference>
<evidence type="ECO:0000256" key="2">
    <source>
        <dbReference type="ARBA" id="ARBA00022801"/>
    </source>
</evidence>
<dbReference type="GO" id="GO:0006508">
    <property type="term" value="P:proteolysis"/>
    <property type="evidence" value="ECO:0007669"/>
    <property type="project" value="InterPro"/>
</dbReference>
<evidence type="ECO:0000256" key="3">
    <source>
        <dbReference type="SAM" id="MobiDB-lite"/>
    </source>
</evidence>
<comment type="caution">
    <text evidence="4">The sequence shown here is derived from an EMBL/GenBank/DDBJ whole genome shotgun (WGS) entry which is preliminary data.</text>
</comment>
<dbReference type="EC" id="3.4.16.4" evidence="4"/>
<organism evidence="4 5">
    <name type="scientific">Flaviaesturariibacter aridisoli</name>
    <dbReference type="NCBI Taxonomy" id="2545761"/>
    <lineage>
        <taxon>Bacteria</taxon>
        <taxon>Pseudomonadati</taxon>
        <taxon>Bacteroidota</taxon>
        <taxon>Chitinophagia</taxon>
        <taxon>Chitinophagales</taxon>
        <taxon>Chitinophagaceae</taxon>
        <taxon>Flaviaestuariibacter</taxon>
    </lineage>
</organism>
<dbReference type="GO" id="GO:0009002">
    <property type="term" value="F:serine-type D-Ala-D-Ala carboxypeptidase activity"/>
    <property type="evidence" value="ECO:0007669"/>
    <property type="project" value="UniProtKB-EC"/>
</dbReference>
<dbReference type="Pfam" id="PF02113">
    <property type="entry name" value="Peptidase_S13"/>
    <property type="match status" value="1"/>
</dbReference>